<gene>
    <name evidence="2" type="ORF">MEBOL_002916</name>
</gene>
<accession>A0A250IEU3</accession>
<keyword evidence="3" id="KW-1185">Reference proteome</keyword>
<dbReference type="OrthoDB" id="5526135at2"/>
<proteinExistence type="predicted"/>
<evidence type="ECO:0000313" key="2">
    <source>
        <dbReference type="EMBL" id="ATB29466.1"/>
    </source>
</evidence>
<dbReference type="KEGG" id="mbd:MEBOL_002916"/>
<dbReference type="EMBL" id="CP022163">
    <property type="protein sequence ID" value="ATB29466.1"/>
    <property type="molecule type" value="Genomic_DNA"/>
</dbReference>
<keyword evidence="1" id="KW-0732">Signal</keyword>
<reference evidence="2 3" key="1">
    <citation type="submission" date="2017-06" db="EMBL/GenBank/DDBJ databases">
        <authorList>
            <person name="Kim H.J."/>
            <person name="Triplett B.A."/>
        </authorList>
    </citation>
    <scope>NUCLEOTIDE SEQUENCE [LARGE SCALE GENOMIC DNA]</scope>
    <source>
        <strain evidence="2 3">DSM 14713</strain>
    </source>
</reference>
<evidence type="ECO:0000256" key="1">
    <source>
        <dbReference type="SAM" id="SignalP"/>
    </source>
</evidence>
<dbReference type="AlphaFoldDB" id="A0A250IEU3"/>
<evidence type="ECO:0000313" key="3">
    <source>
        <dbReference type="Proteomes" id="UP000217289"/>
    </source>
</evidence>
<sequence>MNSLLVRTLALCVGISAGWALAGPTKKDAPKPPPPPKITKAPETCKEQCDLLAQMCTEPCAKHNKMPQAKAACESNCDKMVIACDGSCREKGRIDAQYMKEHIKPPQMPKGAKAEED</sequence>
<feature type="signal peptide" evidence="1">
    <location>
        <begin position="1"/>
        <end position="22"/>
    </location>
</feature>
<feature type="chain" id="PRO_5012512953" evidence="1">
    <location>
        <begin position="23"/>
        <end position="117"/>
    </location>
</feature>
<name>A0A250IEU3_9BACT</name>
<organism evidence="2 3">
    <name type="scientific">Melittangium boletus DSM 14713</name>
    <dbReference type="NCBI Taxonomy" id="1294270"/>
    <lineage>
        <taxon>Bacteria</taxon>
        <taxon>Pseudomonadati</taxon>
        <taxon>Myxococcota</taxon>
        <taxon>Myxococcia</taxon>
        <taxon>Myxococcales</taxon>
        <taxon>Cystobacterineae</taxon>
        <taxon>Archangiaceae</taxon>
        <taxon>Melittangium</taxon>
    </lineage>
</organism>
<dbReference type="Proteomes" id="UP000217289">
    <property type="component" value="Chromosome"/>
</dbReference>
<protein>
    <submittedName>
        <fullName evidence="2">Uncharacterized protein</fullName>
    </submittedName>
</protein>
<dbReference type="RefSeq" id="WP_095978026.1">
    <property type="nucleotide sequence ID" value="NZ_CP022163.1"/>
</dbReference>